<name>A0AC59ZJF6_RANTA</name>
<gene>
    <name evidence="1" type="ORF">MRATA1EN22A_LOCUS19287</name>
</gene>
<organism evidence="1 2">
    <name type="scientific">Rangifer tarandus platyrhynchus</name>
    <name type="common">Svalbard reindeer</name>
    <dbReference type="NCBI Taxonomy" id="3082113"/>
    <lineage>
        <taxon>Eukaryota</taxon>
        <taxon>Metazoa</taxon>
        <taxon>Chordata</taxon>
        <taxon>Craniata</taxon>
        <taxon>Vertebrata</taxon>
        <taxon>Euteleostomi</taxon>
        <taxon>Mammalia</taxon>
        <taxon>Eutheria</taxon>
        <taxon>Laurasiatheria</taxon>
        <taxon>Artiodactyla</taxon>
        <taxon>Ruminantia</taxon>
        <taxon>Pecora</taxon>
        <taxon>Cervidae</taxon>
        <taxon>Odocoileinae</taxon>
        <taxon>Rangifer</taxon>
    </lineage>
</organism>
<proteinExistence type="predicted"/>
<reference evidence="1" key="2">
    <citation type="submission" date="2025-03" db="EMBL/GenBank/DDBJ databases">
        <authorList>
            <consortium name="ELIXIR-Norway"/>
            <consortium name="Elixir Norway"/>
        </authorList>
    </citation>
    <scope>NUCLEOTIDE SEQUENCE</scope>
</reference>
<dbReference type="Proteomes" id="UP001162501">
    <property type="component" value="Chromosome 3"/>
</dbReference>
<accession>A0AC59ZJF6</accession>
<sequence length="138" mass="14779">MGAAGIGRLGRTELRHPLLCGPAAQGQRHEIKRSNGSVLCREPSGKYVCLLFTKLRSTFAAPAADGFPASRLGSSLPRPSSRSRAEAHSLSFRDQEEHQSSPPIAGISTSLGEEAARVQTAPLRRRQALHHTCLESGV</sequence>
<evidence type="ECO:0000313" key="1">
    <source>
        <dbReference type="EMBL" id="CAN0444233.1"/>
    </source>
</evidence>
<protein>
    <submittedName>
        <fullName evidence="1">Uncharacterized protein</fullName>
    </submittedName>
</protein>
<reference evidence="1" key="1">
    <citation type="submission" date="2023-05" db="EMBL/GenBank/DDBJ databases">
        <authorList>
            <consortium name="ELIXIR-Norway"/>
        </authorList>
    </citation>
    <scope>NUCLEOTIDE SEQUENCE</scope>
</reference>
<dbReference type="EMBL" id="OX596087">
    <property type="protein sequence ID" value="CAN0444233.1"/>
    <property type="molecule type" value="Genomic_DNA"/>
</dbReference>
<evidence type="ECO:0000313" key="2">
    <source>
        <dbReference type="Proteomes" id="UP001162501"/>
    </source>
</evidence>